<dbReference type="UniPathway" id="UPA00048">
    <property type="reaction ID" value="UER00072"/>
</dbReference>
<keyword evidence="10 15" id="KW-0460">Magnesium</keyword>
<feature type="binding site" evidence="15">
    <location>
        <position position="138"/>
    </location>
    <ligand>
        <name>substrate</name>
    </ligand>
</feature>
<dbReference type="SMART" id="SM01329">
    <property type="entry name" value="Iso_dh"/>
    <property type="match status" value="1"/>
</dbReference>
<dbReference type="GO" id="GO:0009098">
    <property type="term" value="P:L-leucine biosynthetic process"/>
    <property type="evidence" value="ECO:0007669"/>
    <property type="project" value="UniProtKB-UniRule"/>
</dbReference>
<keyword evidence="7 15" id="KW-0963">Cytoplasm</keyword>
<comment type="subunit">
    <text evidence="5 15 16">Homodimer.</text>
</comment>
<evidence type="ECO:0000256" key="6">
    <source>
        <dbReference type="ARBA" id="ARBA00022430"/>
    </source>
</evidence>
<name>A0A4D6Y2X4_BUCMH</name>
<feature type="binding site" evidence="15">
    <location>
        <begin position="285"/>
        <end position="297"/>
    </location>
    <ligand>
        <name>NAD(+)</name>
        <dbReference type="ChEBI" id="CHEBI:57540"/>
    </ligand>
</feature>
<feature type="site" description="Important for catalysis" evidence="15">
    <location>
        <position position="145"/>
    </location>
</feature>
<keyword evidence="8 15" id="KW-0028">Amino-acid biosynthesis</keyword>
<evidence type="ECO:0000256" key="5">
    <source>
        <dbReference type="ARBA" id="ARBA00011738"/>
    </source>
</evidence>
<keyword evidence="6 15" id="KW-0432">Leucine biosynthesis</keyword>
<evidence type="ECO:0000256" key="8">
    <source>
        <dbReference type="ARBA" id="ARBA00022605"/>
    </source>
</evidence>
<keyword evidence="9 15" id="KW-0479">Metal-binding</keyword>
<comment type="cofactor">
    <cofactor evidence="15 16">
        <name>Mg(2+)</name>
        <dbReference type="ChEBI" id="CHEBI:18420"/>
    </cofactor>
    <cofactor evidence="15 16">
        <name>Mn(2+)</name>
        <dbReference type="ChEBI" id="CHEBI:29035"/>
    </cofactor>
    <text evidence="15 16">Binds 1 Mg(2+) or Mn(2+) ion per subunit.</text>
</comment>
<dbReference type="OrthoDB" id="9767905at2"/>
<evidence type="ECO:0000256" key="14">
    <source>
        <dbReference type="ARBA" id="ARBA00023304"/>
    </source>
</evidence>
<gene>
    <name evidence="15 18" type="primary">leuB</name>
    <name evidence="18" type="ORF">D9V73_02600</name>
</gene>
<proteinExistence type="inferred from homology"/>
<dbReference type="FunFam" id="3.40.718.10:FF:000006">
    <property type="entry name" value="3-isopropylmalate dehydrogenase"/>
    <property type="match status" value="1"/>
</dbReference>
<dbReference type="SUPFAM" id="SSF53659">
    <property type="entry name" value="Isocitrate/Isopropylmalate dehydrogenase-like"/>
    <property type="match status" value="1"/>
</dbReference>
<dbReference type="Proteomes" id="UP000298566">
    <property type="component" value="Chromosome"/>
</dbReference>
<dbReference type="GO" id="GO:0003862">
    <property type="term" value="F:3-isopropylmalate dehydrogenase activity"/>
    <property type="evidence" value="ECO:0007669"/>
    <property type="project" value="UniProtKB-UniRule"/>
</dbReference>
<keyword evidence="14 15" id="KW-0100">Branched-chain amino acid biosynthesis</keyword>
<feature type="binding site" evidence="15">
    <location>
        <begin position="78"/>
        <end position="91"/>
    </location>
    <ligand>
        <name>NAD(+)</name>
        <dbReference type="ChEBI" id="CHEBI:57540"/>
    </ligand>
</feature>
<dbReference type="GO" id="GO:0005829">
    <property type="term" value="C:cytosol"/>
    <property type="evidence" value="ECO:0007669"/>
    <property type="project" value="TreeGrafter"/>
</dbReference>
<evidence type="ECO:0000256" key="9">
    <source>
        <dbReference type="ARBA" id="ARBA00022723"/>
    </source>
</evidence>
<feature type="site" description="Important for catalysis" evidence="15">
    <location>
        <position position="195"/>
    </location>
</feature>
<dbReference type="HAMAP" id="MF_01033">
    <property type="entry name" value="LeuB_type1"/>
    <property type="match status" value="1"/>
</dbReference>
<comment type="function">
    <text evidence="15 16">Catalyzes the oxidation of 3-carboxy-2-hydroxy-4-methylpentanoate (3-isopropylmalate) to 3-carboxy-4-methyl-2-oxopentanoate. The product decarboxylates to 4-methyl-2 oxopentanoate.</text>
</comment>
<evidence type="ECO:0000256" key="1">
    <source>
        <dbReference type="ARBA" id="ARBA00000624"/>
    </source>
</evidence>
<keyword evidence="12 15" id="KW-0520">NAD</keyword>
<evidence type="ECO:0000256" key="12">
    <source>
        <dbReference type="ARBA" id="ARBA00023027"/>
    </source>
</evidence>
<evidence type="ECO:0000256" key="13">
    <source>
        <dbReference type="ARBA" id="ARBA00023211"/>
    </source>
</evidence>
<comment type="pathway">
    <text evidence="3 15 16">Amino-acid biosynthesis; L-leucine biosynthesis; L-leucine from 3-methyl-2-oxobutanoate: step 3/4.</text>
</comment>
<dbReference type="InterPro" id="IPR004429">
    <property type="entry name" value="Isopropylmalate_DH"/>
</dbReference>
<dbReference type="PROSITE" id="PS00470">
    <property type="entry name" value="IDH_IMDH"/>
    <property type="match status" value="1"/>
</dbReference>
<evidence type="ECO:0000256" key="7">
    <source>
        <dbReference type="ARBA" id="ARBA00022490"/>
    </source>
</evidence>
<evidence type="ECO:0000256" key="4">
    <source>
        <dbReference type="ARBA" id="ARBA00008319"/>
    </source>
</evidence>
<dbReference type="Gene3D" id="3.40.718.10">
    <property type="entry name" value="Isopropylmalate Dehydrogenase"/>
    <property type="match status" value="1"/>
</dbReference>
<dbReference type="InterPro" id="IPR019818">
    <property type="entry name" value="IsoCit/isopropylmalate_DH_CS"/>
</dbReference>
<comment type="similarity">
    <text evidence="4 15">Belongs to the isocitrate and isopropylmalate dehydrogenases family. LeuB type 1 subfamily.</text>
</comment>
<organism evidence="18 19">
    <name type="scientific">Buchnera aphidicola subsp. Melaphis rhois</name>
    <dbReference type="NCBI Taxonomy" id="118103"/>
    <lineage>
        <taxon>Bacteria</taxon>
        <taxon>Pseudomonadati</taxon>
        <taxon>Pseudomonadota</taxon>
        <taxon>Gammaproteobacteria</taxon>
        <taxon>Enterobacterales</taxon>
        <taxon>Erwiniaceae</taxon>
        <taxon>Buchnera</taxon>
    </lineage>
</organism>
<sequence>MNRKYKIAVLPGDGIGPEIIKEGYKILKVLQKDFFIDIQTKEYDVGGIAIDRHGIALPQETLDGCKKSDAILFGAVGGPKWSRLPPNLQPERAALLPLRKYFNLFANLRPAKLYSGLEFLSPLRSDIAIKGCNILCVRELTGGIYFGNHKGTKYENSNKYSFDTEIYYQFEIERIAHIAFKLALTRKCNVASIDKANVLETSVLWRKTVSRISLEYPKVKLSHLYIDNAVMQIIKNPDKFDVILCSNLFGDILSDECAVITGSIGLLPSASLNEKKFGLYEPAGGSAPDIEGKNIANPIALVLSISMLIRYSFQLSIMADMIDSVVNEVLSLGYRTKDISDNNGQFISTSEIGDIISKLLSCRKKNEKNTLPKII</sequence>
<feature type="binding site" evidence="15">
    <location>
        <position position="227"/>
    </location>
    <ligand>
        <name>Mg(2+)</name>
        <dbReference type="ChEBI" id="CHEBI:18420"/>
    </ligand>
</feature>
<evidence type="ECO:0000256" key="15">
    <source>
        <dbReference type="HAMAP-Rule" id="MF_01033"/>
    </source>
</evidence>
<evidence type="ECO:0000256" key="11">
    <source>
        <dbReference type="ARBA" id="ARBA00023002"/>
    </source>
</evidence>
<feature type="binding site" evidence="15">
    <location>
        <position position="255"/>
    </location>
    <ligand>
        <name>Mg(2+)</name>
        <dbReference type="ChEBI" id="CHEBI:18420"/>
    </ligand>
</feature>
<evidence type="ECO:0000256" key="10">
    <source>
        <dbReference type="ARBA" id="ARBA00022842"/>
    </source>
</evidence>
<comment type="catalytic activity">
    <reaction evidence="1 15 16">
        <text>(2R,3S)-3-isopropylmalate + NAD(+) = 4-methyl-2-oxopentanoate + CO2 + NADH</text>
        <dbReference type="Rhea" id="RHEA:32271"/>
        <dbReference type="ChEBI" id="CHEBI:16526"/>
        <dbReference type="ChEBI" id="CHEBI:17865"/>
        <dbReference type="ChEBI" id="CHEBI:35121"/>
        <dbReference type="ChEBI" id="CHEBI:57540"/>
        <dbReference type="ChEBI" id="CHEBI:57945"/>
        <dbReference type="EC" id="1.1.1.85"/>
    </reaction>
</comment>
<protein>
    <recommendedName>
        <fullName evidence="15">3-isopropylmalate dehydrogenase</fullName>
        <ecNumber evidence="15">1.1.1.85</ecNumber>
    </recommendedName>
    <alternativeName>
        <fullName evidence="15">3-IPM-DH</fullName>
    </alternativeName>
    <alternativeName>
        <fullName evidence="15">Beta-IPM dehydrogenase</fullName>
        <shortName evidence="15">IMDH</shortName>
    </alternativeName>
</protein>
<reference evidence="18 19" key="1">
    <citation type="submission" date="2018-10" db="EMBL/GenBank/DDBJ databases">
        <title>Comparative functional genomics of the obligate endosymbiont Buchnera aphidicola.</title>
        <authorList>
            <person name="Chong R.A."/>
        </authorList>
    </citation>
    <scope>NUCLEOTIDE SEQUENCE [LARGE SCALE GENOMIC DNA]</scope>
    <source>
        <strain evidence="18 19">Mrh</strain>
    </source>
</reference>
<dbReference type="GO" id="GO:0051287">
    <property type="term" value="F:NAD binding"/>
    <property type="evidence" value="ECO:0007669"/>
    <property type="project" value="InterPro"/>
</dbReference>
<dbReference type="RefSeq" id="WP_158336717.1">
    <property type="nucleotide sequence ID" value="NZ_CP033004.1"/>
</dbReference>
<evidence type="ECO:0000313" key="18">
    <source>
        <dbReference type="EMBL" id="QCI23507.1"/>
    </source>
</evidence>
<dbReference type="AlphaFoldDB" id="A0A4D6Y2X4"/>
<feature type="domain" description="Isopropylmalate dehydrogenase-like" evidence="17">
    <location>
        <begin position="6"/>
        <end position="356"/>
    </location>
</feature>
<dbReference type="InterPro" id="IPR024084">
    <property type="entry name" value="IsoPropMal-DH-like_dom"/>
</dbReference>
<feature type="binding site" evidence="15">
    <location>
        <position position="251"/>
    </location>
    <ligand>
        <name>Mg(2+)</name>
        <dbReference type="ChEBI" id="CHEBI:18420"/>
    </ligand>
</feature>
<feature type="binding site" evidence="15">
    <location>
        <position position="99"/>
    </location>
    <ligand>
        <name>substrate</name>
    </ligand>
</feature>
<dbReference type="NCBIfam" id="TIGR00169">
    <property type="entry name" value="leuB"/>
    <property type="match status" value="1"/>
</dbReference>
<evidence type="ECO:0000256" key="16">
    <source>
        <dbReference type="RuleBase" id="RU004445"/>
    </source>
</evidence>
<dbReference type="EC" id="1.1.1.85" evidence="15"/>
<comment type="cofactor">
    <cofactor evidence="2">
        <name>Mn(2+)</name>
        <dbReference type="ChEBI" id="CHEBI:29035"/>
    </cofactor>
</comment>
<dbReference type="PANTHER" id="PTHR42979">
    <property type="entry name" value="3-ISOPROPYLMALATE DEHYDROGENASE"/>
    <property type="match status" value="1"/>
</dbReference>
<accession>A0A4D6Y2X4</accession>
<evidence type="ECO:0000259" key="17">
    <source>
        <dbReference type="SMART" id="SM01329"/>
    </source>
</evidence>
<keyword evidence="13 15" id="KW-0464">Manganese</keyword>
<evidence type="ECO:0000256" key="3">
    <source>
        <dbReference type="ARBA" id="ARBA00004762"/>
    </source>
</evidence>
<dbReference type="GO" id="GO:0000287">
    <property type="term" value="F:magnesium ion binding"/>
    <property type="evidence" value="ECO:0007669"/>
    <property type="project" value="InterPro"/>
</dbReference>
<feature type="binding site" evidence="15">
    <location>
        <position position="109"/>
    </location>
    <ligand>
        <name>substrate</name>
    </ligand>
</feature>
<dbReference type="PANTHER" id="PTHR42979:SF1">
    <property type="entry name" value="3-ISOPROPYLMALATE DEHYDROGENASE"/>
    <property type="match status" value="1"/>
</dbReference>
<feature type="binding site" evidence="15">
    <location>
        <position position="227"/>
    </location>
    <ligand>
        <name>substrate</name>
    </ligand>
</feature>
<keyword evidence="11 15" id="KW-0560">Oxidoreductase</keyword>
<evidence type="ECO:0000256" key="2">
    <source>
        <dbReference type="ARBA" id="ARBA00001936"/>
    </source>
</evidence>
<dbReference type="Pfam" id="PF00180">
    <property type="entry name" value="Iso_dh"/>
    <property type="match status" value="1"/>
</dbReference>
<comment type="subcellular location">
    <subcellularLocation>
        <location evidence="15">Cytoplasm</location>
    </subcellularLocation>
</comment>
<dbReference type="EMBL" id="CP033004">
    <property type="protein sequence ID" value="QCI23507.1"/>
    <property type="molecule type" value="Genomic_DNA"/>
</dbReference>
<evidence type="ECO:0000313" key="19">
    <source>
        <dbReference type="Proteomes" id="UP000298566"/>
    </source>
</evidence>